<dbReference type="PROSITE" id="PS51257">
    <property type="entry name" value="PROKAR_LIPOPROTEIN"/>
    <property type="match status" value="1"/>
</dbReference>
<sequence>MKKIKRLSFVLFTVSVLFLTSCGGNDKPLEKGTSIESTKVAVDAISNDKKGNEGKRFMIEGYLNYTPLHRVYTNRYQTVYVNNEANRKGDDIAIISMKWGENSKNKVFVPETTQETVFYDNEGNPLTSADKVNISFSVIEGETYPVDVRIDKL</sequence>
<dbReference type="OrthoDB" id="1254381at2"/>
<proteinExistence type="predicted"/>
<organism evidence="1 2">
    <name type="scientific">Paenimyroides tangerinum</name>
    <dbReference type="NCBI Taxonomy" id="2488728"/>
    <lineage>
        <taxon>Bacteria</taxon>
        <taxon>Pseudomonadati</taxon>
        <taxon>Bacteroidota</taxon>
        <taxon>Flavobacteriia</taxon>
        <taxon>Flavobacteriales</taxon>
        <taxon>Flavobacteriaceae</taxon>
        <taxon>Paenimyroides</taxon>
    </lineage>
</organism>
<gene>
    <name evidence="1" type="ORF">EG240_06750</name>
</gene>
<comment type="caution">
    <text evidence="1">The sequence shown here is derived from an EMBL/GenBank/DDBJ whole genome shotgun (WGS) entry which is preliminary data.</text>
</comment>
<evidence type="ECO:0008006" key="3">
    <source>
        <dbReference type="Google" id="ProtNLM"/>
    </source>
</evidence>
<dbReference type="Proteomes" id="UP000275719">
    <property type="component" value="Unassembled WGS sequence"/>
</dbReference>
<evidence type="ECO:0000313" key="1">
    <source>
        <dbReference type="EMBL" id="RRJ91198.1"/>
    </source>
</evidence>
<dbReference type="AlphaFoldDB" id="A0A3P3W9U2"/>
<dbReference type="RefSeq" id="WP_125018638.1">
    <property type="nucleotide sequence ID" value="NZ_RQVQ01000012.1"/>
</dbReference>
<accession>A0A3P3W9U2</accession>
<reference evidence="1 2" key="1">
    <citation type="submission" date="2018-11" db="EMBL/GenBank/DDBJ databases">
        <title>Flavobacterium sp. nov., YIM 102701-2 draft genome.</title>
        <authorList>
            <person name="Li G."/>
            <person name="Jiang Y."/>
        </authorList>
    </citation>
    <scope>NUCLEOTIDE SEQUENCE [LARGE SCALE GENOMIC DNA]</scope>
    <source>
        <strain evidence="1 2">YIM 102701-2</strain>
    </source>
</reference>
<protein>
    <recommendedName>
        <fullName evidence="3">Lipoprotein</fullName>
    </recommendedName>
</protein>
<name>A0A3P3W9U2_9FLAO</name>
<dbReference type="EMBL" id="RQVQ01000012">
    <property type="protein sequence ID" value="RRJ91198.1"/>
    <property type="molecule type" value="Genomic_DNA"/>
</dbReference>
<evidence type="ECO:0000313" key="2">
    <source>
        <dbReference type="Proteomes" id="UP000275719"/>
    </source>
</evidence>
<keyword evidence="2" id="KW-1185">Reference proteome</keyword>